<keyword evidence="7 8" id="KW-0807">Transducer</keyword>
<protein>
    <recommendedName>
        <fullName evidence="8">Gustatory receptor</fullName>
    </recommendedName>
</protein>
<sequence length="332" mass="37797">MPLVLLSQLFGTFPFDRRGKISIIRLIYSIFIFLLAVYTSPLYVSNRSMVKSPAKHWVRHILEITNTGIHLFVWLSQFKAILTCDLPGIVFVKGTNIFEPLITVLGITGAASIEVVLLFNRINRKNIFFIRLAERMMSVGATRSVKCLILMQFRNAVDNISSKIGAISKADISAAIQLQKVAINHAKKLNDFYQAQLLFCTAAIFITLSSESYNIINMFGKGFSIYLDKNNVKLFLLFEEILWFIYAVYWLLRVVNSCESFYEKMEDLNGKIYNTVKSDENEKSKERNQLQVIKQPSFSFTACRFFPIGYSLITSVFGAASTYLVILLDLSS</sequence>
<name>A0ABN7BFI5_9HEMI</name>
<accession>A0ABN7BFI5</accession>
<evidence type="ECO:0000256" key="5">
    <source>
        <dbReference type="ARBA" id="ARBA00023136"/>
    </source>
</evidence>
<evidence type="ECO:0000256" key="1">
    <source>
        <dbReference type="ARBA" id="ARBA00004651"/>
    </source>
</evidence>
<feature type="transmembrane region" description="Helical" evidence="8">
    <location>
        <begin position="236"/>
        <end position="255"/>
    </location>
</feature>
<comment type="function">
    <text evidence="8">Gustatory receptor which mediates acceptance or avoidance behavior, depending on its substrates.</text>
</comment>
<feature type="transmembrane region" description="Helical" evidence="8">
    <location>
        <begin position="305"/>
        <end position="326"/>
    </location>
</feature>
<evidence type="ECO:0000256" key="8">
    <source>
        <dbReference type="RuleBase" id="RU363108"/>
    </source>
</evidence>
<dbReference type="Proteomes" id="UP001307889">
    <property type="component" value="Chromosome 15"/>
</dbReference>
<keyword evidence="4 8" id="KW-1133">Transmembrane helix</keyword>
<evidence type="ECO:0000313" key="10">
    <source>
        <dbReference type="Proteomes" id="UP001307889"/>
    </source>
</evidence>
<evidence type="ECO:0000256" key="4">
    <source>
        <dbReference type="ARBA" id="ARBA00022989"/>
    </source>
</evidence>
<comment type="caution">
    <text evidence="8">Lacks conserved residue(s) required for the propagation of feature annotation.</text>
</comment>
<proteinExistence type="inferred from homology"/>
<dbReference type="InterPro" id="IPR013604">
    <property type="entry name" value="7TM_chemorcpt"/>
</dbReference>
<evidence type="ECO:0000256" key="7">
    <source>
        <dbReference type="ARBA" id="ARBA00023224"/>
    </source>
</evidence>
<feature type="transmembrane region" description="Helical" evidence="8">
    <location>
        <begin position="23"/>
        <end position="45"/>
    </location>
</feature>
<dbReference type="Pfam" id="PF08395">
    <property type="entry name" value="7tm_7"/>
    <property type="match status" value="1"/>
</dbReference>
<evidence type="ECO:0000313" key="9">
    <source>
        <dbReference type="EMBL" id="BET03136.1"/>
    </source>
</evidence>
<comment type="similarity">
    <text evidence="8">Belongs to the insect chemoreceptor superfamily. Gustatory receptor (GR) family.</text>
</comment>
<evidence type="ECO:0000256" key="2">
    <source>
        <dbReference type="ARBA" id="ARBA00022475"/>
    </source>
</evidence>
<feature type="transmembrane region" description="Helical" evidence="8">
    <location>
        <begin position="97"/>
        <end position="119"/>
    </location>
</feature>
<keyword evidence="5 8" id="KW-0472">Membrane</keyword>
<feature type="transmembrane region" description="Helical" evidence="8">
    <location>
        <begin position="197"/>
        <end position="216"/>
    </location>
</feature>
<gene>
    <name evidence="9" type="ORF">NTJ_15955</name>
</gene>
<dbReference type="PANTHER" id="PTHR21143">
    <property type="entry name" value="INVERTEBRATE GUSTATORY RECEPTOR"/>
    <property type="match status" value="1"/>
</dbReference>
<keyword evidence="3 8" id="KW-0812">Transmembrane</keyword>
<evidence type="ECO:0000256" key="6">
    <source>
        <dbReference type="ARBA" id="ARBA00023170"/>
    </source>
</evidence>
<dbReference type="EMBL" id="AP028923">
    <property type="protein sequence ID" value="BET03136.1"/>
    <property type="molecule type" value="Genomic_DNA"/>
</dbReference>
<comment type="subcellular location">
    <subcellularLocation>
        <location evidence="1 8">Cell membrane</location>
        <topology evidence="1 8">Multi-pass membrane protein</topology>
    </subcellularLocation>
</comment>
<evidence type="ECO:0000256" key="3">
    <source>
        <dbReference type="ARBA" id="ARBA00022692"/>
    </source>
</evidence>
<organism evidence="9 10">
    <name type="scientific">Nesidiocoris tenuis</name>
    <dbReference type="NCBI Taxonomy" id="355587"/>
    <lineage>
        <taxon>Eukaryota</taxon>
        <taxon>Metazoa</taxon>
        <taxon>Ecdysozoa</taxon>
        <taxon>Arthropoda</taxon>
        <taxon>Hexapoda</taxon>
        <taxon>Insecta</taxon>
        <taxon>Pterygota</taxon>
        <taxon>Neoptera</taxon>
        <taxon>Paraneoptera</taxon>
        <taxon>Hemiptera</taxon>
        <taxon>Heteroptera</taxon>
        <taxon>Panheteroptera</taxon>
        <taxon>Cimicomorpha</taxon>
        <taxon>Miridae</taxon>
        <taxon>Dicyphina</taxon>
        <taxon>Nesidiocoris</taxon>
    </lineage>
</organism>
<keyword evidence="2 8" id="KW-1003">Cell membrane</keyword>
<keyword evidence="10" id="KW-1185">Reference proteome</keyword>
<dbReference type="PANTHER" id="PTHR21143:SF133">
    <property type="entry name" value="GUSTATORY AND PHEROMONE RECEPTOR 32A-RELATED"/>
    <property type="match status" value="1"/>
</dbReference>
<keyword evidence="6 8" id="KW-0675">Receptor</keyword>
<reference evidence="9 10" key="1">
    <citation type="submission" date="2023-09" db="EMBL/GenBank/DDBJ databases">
        <title>Nesidiocoris tenuis whole genome shotgun sequence.</title>
        <authorList>
            <person name="Shibata T."/>
            <person name="Shimoda M."/>
            <person name="Kobayashi T."/>
            <person name="Uehara T."/>
        </authorList>
    </citation>
    <scope>NUCLEOTIDE SEQUENCE [LARGE SCALE GENOMIC DNA]</scope>
    <source>
        <strain evidence="9 10">Japan</strain>
    </source>
</reference>